<evidence type="ECO:0000313" key="4">
    <source>
        <dbReference type="EMBL" id="OGN11647.1"/>
    </source>
</evidence>
<feature type="active site" evidence="1">
    <location>
        <position position="329"/>
    </location>
</feature>
<feature type="active site" evidence="1">
    <location>
        <position position="97"/>
    </location>
</feature>
<reference evidence="4 5" key="1">
    <citation type="journal article" date="2016" name="Nat. Commun.">
        <title>Thousands of microbial genomes shed light on interconnected biogeochemical processes in an aquifer system.</title>
        <authorList>
            <person name="Anantharaman K."/>
            <person name="Brown C.T."/>
            <person name="Hug L.A."/>
            <person name="Sharon I."/>
            <person name="Castelle C.J."/>
            <person name="Probst A.J."/>
            <person name="Thomas B.C."/>
            <person name="Singh A."/>
            <person name="Wilkins M.J."/>
            <person name="Karaoz U."/>
            <person name="Brodie E.L."/>
            <person name="Williams K.H."/>
            <person name="Hubbard S.S."/>
            <person name="Banfield J.F."/>
        </authorList>
    </citation>
    <scope>NUCLEOTIDE SEQUENCE [LARGE SCALE GENOMIC DNA]</scope>
</reference>
<feature type="compositionally biased region" description="Basic and acidic residues" evidence="2">
    <location>
        <begin position="7"/>
        <end position="17"/>
    </location>
</feature>
<dbReference type="AlphaFoldDB" id="A0A1F8FEU7"/>
<comment type="caution">
    <text evidence="4">The sequence shown here is derived from an EMBL/GenBank/DDBJ whole genome shotgun (WGS) entry which is preliminary data.</text>
</comment>
<accession>A0A1F8FEU7</accession>
<keyword evidence="1" id="KW-0378">Hydrolase</keyword>
<sequence length="373" mass="42013">MAGGQQEIEKVENETKENLAGLKENPNLEAKTEIEKFEKRQEREISEPLIEEARSKRNQLLEERGLLPMSKADFDQYFASKDFEIRTDLKQGNTGDCYAVAAIHAMSRSPHFEMIVRSSMKKLPDGSWEVKIPLLSKRFQTITITSEELLPQENKNLGKTIKTEGGIAPDLREVLTPVQGKEGLQVLEAAFIKQKFGMVDRLAAEGGWGDKVLLALGGDNFKRVSFNASRYNEETEQLEYLGLANIPNQKYVDDVLENFDPEIHIATAVTKFFDRRTLIAKVAGKLGLSLEGQVKGAYRAEETLKFFVPGHSYSISKVDRQKKIVTLANPWDTSKPIDLTFGQFKKTFCRLEAIRIDNAKLLKNMEAVARVAA</sequence>
<dbReference type="GO" id="GO:0006508">
    <property type="term" value="P:proteolysis"/>
    <property type="evidence" value="ECO:0007669"/>
    <property type="project" value="UniProtKB-KW"/>
</dbReference>
<organism evidence="4 5">
    <name type="scientific">Candidatus Yanofskybacteria bacterium RIFCSPHIGHO2_02_FULL_43_15c</name>
    <dbReference type="NCBI Taxonomy" id="1802679"/>
    <lineage>
        <taxon>Bacteria</taxon>
        <taxon>Candidatus Yanofskyibacteriota</taxon>
    </lineage>
</organism>
<evidence type="ECO:0000259" key="3">
    <source>
        <dbReference type="PROSITE" id="PS50203"/>
    </source>
</evidence>
<feature type="region of interest" description="Disordered" evidence="2">
    <location>
        <begin position="1"/>
        <end position="46"/>
    </location>
</feature>
<proteinExistence type="predicted"/>
<feature type="domain" description="Calpain catalytic" evidence="3">
    <location>
        <begin position="86"/>
        <end position="331"/>
    </location>
</feature>
<dbReference type="InterPro" id="IPR001300">
    <property type="entry name" value="Peptidase_C2_calpain_cat"/>
</dbReference>
<keyword evidence="1" id="KW-0645">Protease</keyword>
<dbReference type="Proteomes" id="UP000178197">
    <property type="component" value="Unassembled WGS sequence"/>
</dbReference>
<dbReference type="GO" id="GO:0004198">
    <property type="term" value="F:calcium-dependent cysteine-type endopeptidase activity"/>
    <property type="evidence" value="ECO:0007669"/>
    <property type="project" value="InterPro"/>
</dbReference>
<dbReference type="PROSITE" id="PS50203">
    <property type="entry name" value="CALPAIN_CAT"/>
    <property type="match status" value="1"/>
</dbReference>
<evidence type="ECO:0000256" key="1">
    <source>
        <dbReference type="PROSITE-ProRule" id="PRU00239"/>
    </source>
</evidence>
<feature type="active site" evidence="1">
    <location>
        <position position="311"/>
    </location>
</feature>
<name>A0A1F8FEU7_9BACT</name>
<feature type="compositionally biased region" description="Basic and acidic residues" evidence="2">
    <location>
        <begin position="30"/>
        <end position="46"/>
    </location>
</feature>
<dbReference type="EMBL" id="MGJT01000029">
    <property type="protein sequence ID" value="OGN11647.1"/>
    <property type="molecule type" value="Genomic_DNA"/>
</dbReference>
<gene>
    <name evidence="4" type="ORF">A3C71_00865</name>
</gene>
<evidence type="ECO:0000313" key="5">
    <source>
        <dbReference type="Proteomes" id="UP000178197"/>
    </source>
</evidence>
<protein>
    <recommendedName>
        <fullName evidence="3">Calpain catalytic domain-containing protein</fullName>
    </recommendedName>
</protein>
<keyword evidence="1" id="KW-0788">Thiol protease</keyword>
<evidence type="ECO:0000256" key="2">
    <source>
        <dbReference type="SAM" id="MobiDB-lite"/>
    </source>
</evidence>